<dbReference type="CDD" id="cd14728">
    <property type="entry name" value="Ere-like"/>
    <property type="match status" value="1"/>
</dbReference>
<sequence length="447" mass="50172">MRGVGLFSSNDATVVRDAAHPIADATDYDAIVELAGDAQFVLIGEASHGTHEFYEIRAALTRRLIEEKGFRLVALEADWPDMLRVHRYVRGLGQDTSASAALGAFTKFPQWMWRNSVVLEFVEWAREWNSRGGNEKSQVGLYGMDLYSLHASIDAVLGYLAKTDPDAAARARRRYACFEHFGEDPQTYGYATAKGVAETCEQAVIEQLIELRRKYDQANAHADEREAEELFFAEQNARLVRNAERYYRSMFRGRASSWNLRDSHMAETLNALVTRLDGGSTKVVVWAHNSHLGDARATEMGERGEHNVGQLVRERVGDAAFLIGFSTYSGSVTAASDWGEAGERKRVRPGLGGSYEELFHNVGLPRFWLNLREQNRATELLKKSRLQRAIGVIYAAATERWSHYFHARVTEQFDVMIHLDETTALQPLETTGTVVTGELPDTFPSSL</sequence>
<dbReference type="PIRSF" id="PIRSF036794">
    <property type="entry name" value="UCP_erythr_ester"/>
    <property type="match status" value="1"/>
</dbReference>
<dbReference type="Gene3D" id="3.40.1660.10">
    <property type="entry name" value="EreA-like (biosynthetic domain)"/>
    <property type="match status" value="1"/>
</dbReference>
<dbReference type="AlphaFoldDB" id="A0A6J4I0W6"/>
<dbReference type="GO" id="GO:0004719">
    <property type="term" value="F:protein-L-isoaspartate (D-aspartate) O-methyltransferase activity"/>
    <property type="evidence" value="ECO:0007669"/>
    <property type="project" value="UniProtKB-EC"/>
</dbReference>
<dbReference type="PANTHER" id="PTHR31299">
    <property type="entry name" value="ESTERASE, PUTATIVE (AFU_ORTHOLOGUE AFUA_1G05850)-RELATED"/>
    <property type="match status" value="1"/>
</dbReference>
<dbReference type="GO" id="GO:0046677">
    <property type="term" value="P:response to antibiotic"/>
    <property type="evidence" value="ECO:0007669"/>
    <property type="project" value="InterPro"/>
</dbReference>
<dbReference type="SUPFAM" id="SSF159501">
    <property type="entry name" value="EreA/ChaN-like"/>
    <property type="match status" value="1"/>
</dbReference>
<dbReference type="EC" id="2.1.1.77" evidence="1"/>
<dbReference type="Pfam" id="PF05139">
    <property type="entry name" value="Erythro_esteras"/>
    <property type="match status" value="1"/>
</dbReference>
<dbReference type="InterPro" id="IPR014622">
    <property type="entry name" value="UCP036794_erythomycin"/>
</dbReference>
<protein>
    <submittedName>
        <fullName evidence="1">Protein-L-isoaspartate O-methyltransferase</fullName>
        <ecNumber evidence="1">2.1.1.77</ecNumber>
    </submittedName>
</protein>
<evidence type="ECO:0000313" key="1">
    <source>
        <dbReference type="EMBL" id="CAA9237041.1"/>
    </source>
</evidence>
<dbReference type="EMBL" id="CADCTA010000058">
    <property type="protein sequence ID" value="CAA9237041.1"/>
    <property type="molecule type" value="Genomic_DNA"/>
</dbReference>
<organism evidence="1">
    <name type="scientific">uncultured Chthoniobacterales bacterium</name>
    <dbReference type="NCBI Taxonomy" id="1836801"/>
    <lineage>
        <taxon>Bacteria</taxon>
        <taxon>Pseudomonadati</taxon>
        <taxon>Verrucomicrobiota</taxon>
        <taxon>Spartobacteria</taxon>
        <taxon>Chthoniobacterales</taxon>
        <taxon>environmental samples</taxon>
    </lineage>
</organism>
<proteinExistence type="predicted"/>
<dbReference type="InterPro" id="IPR052036">
    <property type="entry name" value="Hydrolase/PRTase-associated"/>
</dbReference>
<dbReference type="Gene3D" id="1.20.1440.30">
    <property type="entry name" value="Biosynthetic Protein domain"/>
    <property type="match status" value="1"/>
</dbReference>
<dbReference type="PANTHER" id="PTHR31299:SF0">
    <property type="entry name" value="ESTERASE, PUTATIVE (AFU_ORTHOLOGUE AFUA_1G05850)-RELATED"/>
    <property type="match status" value="1"/>
</dbReference>
<accession>A0A6J4I0W6</accession>
<reference evidence="1" key="1">
    <citation type="submission" date="2020-02" db="EMBL/GenBank/DDBJ databases">
        <authorList>
            <person name="Meier V. D."/>
        </authorList>
    </citation>
    <scope>NUCLEOTIDE SEQUENCE</scope>
    <source>
        <strain evidence="1">AVDCRST_MAG42</strain>
    </source>
</reference>
<dbReference type="InterPro" id="IPR007815">
    <property type="entry name" value="Emycin_Estase"/>
</dbReference>
<keyword evidence="1" id="KW-0808">Transferase</keyword>
<dbReference type="Gene3D" id="3.30.1870.10">
    <property type="entry name" value="EreA-like, domain 2"/>
    <property type="match status" value="1"/>
</dbReference>
<keyword evidence="1" id="KW-0489">Methyltransferase</keyword>
<dbReference type="GO" id="GO:0032259">
    <property type="term" value="P:methylation"/>
    <property type="evidence" value="ECO:0007669"/>
    <property type="project" value="UniProtKB-KW"/>
</dbReference>
<gene>
    <name evidence="1" type="ORF">AVDCRST_MAG42-1474</name>
</gene>
<name>A0A6J4I0W6_9BACT</name>